<accession>A0ABR0SQU8</accession>
<proteinExistence type="predicted"/>
<organism evidence="1 2">
    <name type="scientific">Cladobotryum mycophilum</name>
    <dbReference type="NCBI Taxonomy" id="491253"/>
    <lineage>
        <taxon>Eukaryota</taxon>
        <taxon>Fungi</taxon>
        <taxon>Dikarya</taxon>
        <taxon>Ascomycota</taxon>
        <taxon>Pezizomycotina</taxon>
        <taxon>Sordariomycetes</taxon>
        <taxon>Hypocreomycetidae</taxon>
        <taxon>Hypocreales</taxon>
        <taxon>Hypocreaceae</taxon>
        <taxon>Cladobotryum</taxon>
    </lineage>
</organism>
<keyword evidence="2" id="KW-1185">Reference proteome</keyword>
<evidence type="ECO:0000313" key="1">
    <source>
        <dbReference type="EMBL" id="KAK5994429.1"/>
    </source>
</evidence>
<dbReference type="EMBL" id="JAVFKD010000010">
    <property type="protein sequence ID" value="KAK5994429.1"/>
    <property type="molecule type" value="Genomic_DNA"/>
</dbReference>
<name>A0ABR0SQU8_9HYPO</name>
<evidence type="ECO:0000313" key="2">
    <source>
        <dbReference type="Proteomes" id="UP001338125"/>
    </source>
</evidence>
<comment type="caution">
    <text evidence="1">The sequence shown here is derived from an EMBL/GenBank/DDBJ whole genome shotgun (WGS) entry which is preliminary data.</text>
</comment>
<sequence length="150" mass="16809">MADNQEPIYQSQNPLFNFADLLNYFAADDRTWVPVNIEPDPPPGSTTDDVADAIGSTTNPDIIVNLERNLNTFPNQPERLAVLMDEFQTQWDIRATNFAQRHVTARLNEIHNTYVLPSQTGDPGDRGLVAEILDAEAVMRAKILTELTLD</sequence>
<protein>
    <submittedName>
        <fullName evidence="1">Uncharacterized protein</fullName>
    </submittedName>
</protein>
<gene>
    <name evidence="1" type="ORF">PT974_04903</name>
</gene>
<reference evidence="1 2" key="1">
    <citation type="submission" date="2024-01" db="EMBL/GenBank/DDBJ databases">
        <title>Complete genome of Cladobotryum mycophilum ATHUM6906.</title>
        <authorList>
            <person name="Christinaki A.C."/>
            <person name="Myridakis A.I."/>
            <person name="Kouvelis V.N."/>
        </authorList>
    </citation>
    <scope>NUCLEOTIDE SEQUENCE [LARGE SCALE GENOMIC DNA]</scope>
    <source>
        <strain evidence="1 2">ATHUM6906</strain>
    </source>
</reference>
<dbReference type="Proteomes" id="UP001338125">
    <property type="component" value="Unassembled WGS sequence"/>
</dbReference>